<evidence type="ECO:0000256" key="1">
    <source>
        <dbReference type="SAM" id="MobiDB-lite"/>
    </source>
</evidence>
<proteinExistence type="predicted"/>
<accession>A0A4P9W838</accession>
<reference evidence="3" key="1">
    <citation type="journal article" date="2018" name="Nat. Microbiol.">
        <title>Leveraging single-cell genomics to expand the fungal tree of life.</title>
        <authorList>
            <person name="Ahrendt S.R."/>
            <person name="Quandt C.A."/>
            <person name="Ciobanu D."/>
            <person name="Clum A."/>
            <person name="Salamov A."/>
            <person name="Andreopoulos B."/>
            <person name="Cheng J.F."/>
            <person name="Woyke T."/>
            <person name="Pelin A."/>
            <person name="Henrissat B."/>
            <person name="Reynolds N.K."/>
            <person name="Benny G.L."/>
            <person name="Smith M.E."/>
            <person name="James T.Y."/>
            <person name="Grigoriev I.V."/>
        </authorList>
    </citation>
    <scope>NUCLEOTIDE SEQUENCE [LARGE SCALE GENOMIC DNA]</scope>
</reference>
<feature type="compositionally biased region" description="Basic and acidic residues" evidence="1">
    <location>
        <begin position="1"/>
        <end position="11"/>
    </location>
</feature>
<gene>
    <name evidence="2" type="ORF">BDK51DRAFT_26575</name>
</gene>
<organism evidence="2 3">
    <name type="scientific">Blyttiomyces helicus</name>
    <dbReference type="NCBI Taxonomy" id="388810"/>
    <lineage>
        <taxon>Eukaryota</taxon>
        <taxon>Fungi</taxon>
        <taxon>Fungi incertae sedis</taxon>
        <taxon>Chytridiomycota</taxon>
        <taxon>Chytridiomycota incertae sedis</taxon>
        <taxon>Chytridiomycetes</taxon>
        <taxon>Chytridiomycetes incertae sedis</taxon>
        <taxon>Blyttiomyces</taxon>
    </lineage>
</organism>
<dbReference type="Proteomes" id="UP000269721">
    <property type="component" value="Unassembled WGS sequence"/>
</dbReference>
<evidence type="ECO:0000313" key="2">
    <source>
        <dbReference type="EMBL" id="RKO86950.1"/>
    </source>
</evidence>
<protein>
    <submittedName>
        <fullName evidence="2">Uncharacterized protein</fullName>
    </submittedName>
</protein>
<name>A0A4P9W838_9FUNG</name>
<feature type="region of interest" description="Disordered" evidence="1">
    <location>
        <begin position="1"/>
        <end position="30"/>
    </location>
</feature>
<feature type="region of interest" description="Disordered" evidence="1">
    <location>
        <begin position="273"/>
        <end position="318"/>
    </location>
</feature>
<dbReference type="EMBL" id="KZ997789">
    <property type="protein sequence ID" value="RKO86950.1"/>
    <property type="molecule type" value="Genomic_DNA"/>
</dbReference>
<sequence length="380" mass="40563">MHVVEELRGKGWENGQEQGKGPSEPSRFADPESSVVFVAVRKQRPLQKKLCVVQGGEPLVVLAQILSLGRRSNMRKAVHRLTPGSPMECSALGEAQIAVPSPGNNSSANKSLATLPSISNPLWAGRAAAAAAAGDVAGAADWEVKRTSLRRRVAGEAPRTWKSGAVSGSAAAHFSWFGRAGGEVRAVEACVDADPAEEAEEETHLGIILGLASVNQITADERQASDKFPGSLPGARYWHTPIKMACRVHDQEGTERLTLAVFRDQDDISCSTESNLGRWQGTGEIGRAGGPTTEWGMRKDSRGGGPQGNILSGEDTKKDDAVEIWRMEACRRNTPWGTGGSAEKRAQELLLPPPRPQASYWFLSGPLPRVPLLGTTKPGG</sequence>
<keyword evidence="3" id="KW-1185">Reference proteome</keyword>
<dbReference type="AlphaFoldDB" id="A0A4P9W838"/>
<evidence type="ECO:0000313" key="3">
    <source>
        <dbReference type="Proteomes" id="UP000269721"/>
    </source>
</evidence>